<dbReference type="EMBL" id="VTWT01000004">
    <property type="protein sequence ID" value="KAA9338785.1"/>
    <property type="molecule type" value="Genomic_DNA"/>
</dbReference>
<protein>
    <recommendedName>
        <fullName evidence="4">Lipoprotein</fullName>
    </recommendedName>
</protein>
<evidence type="ECO:0000256" key="1">
    <source>
        <dbReference type="SAM" id="SignalP"/>
    </source>
</evidence>
<dbReference type="PROSITE" id="PS51257">
    <property type="entry name" value="PROKAR_LIPOPROTEIN"/>
    <property type="match status" value="1"/>
</dbReference>
<dbReference type="RefSeq" id="WP_150903419.1">
    <property type="nucleotide sequence ID" value="NZ_VTWT01000004.1"/>
</dbReference>
<accession>A0A5N1IW93</accession>
<sequence>MKVFRNLKLFSSTVAMTCMLYSCSVIRVVEVDSPTSNCPGSGQNFCNNTTINSSLWKSKNKLNIKSNCPNGISRVKVTTKPIDVVVGFLTAGFVIKQRIDWDCSQRSGSSDIDL</sequence>
<name>A0A5N1IW93_9BACT</name>
<gene>
    <name evidence="2" type="ORF">F0P94_08270</name>
</gene>
<dbReference type="Proteomes" id="UP000326570">
    <property type="component" value="Unassembled WGS sequence"/>
</dbReference>
<reference evidence="2 3" key="1">
    <citation type="submission" date="2019-09" db="EMBL/GenBank/DDBJ databases">
        <title>Genome sequence of Adhaeribacter sp. M2.</title>
        <authorList>
            <person name="Srinivasan S."/>
        </authorList>
    </citation>
    <scope>NUCLEOTIDE SEQUENCE [LARGE SCALE GENOMIC DNA]</scope>
    <source>
        <strain evidence="2 3">M2</strain>
    </source>
</reference>
<proteinExistence type="predicted"/>
<keyword evidence="1" id="KW-0732">Signal</keyword>
<evidence type="ECO:0008006" key="4">
    <source>
        <dbReference type="Google" id="ProtNLM"/>
    </source>
</evidence>
<organism evidence="2 3">
    <name type="scientific">Adhaeribacter soli</name>
    <dbReference type="NCBI Taxonomy" id="2607655"/>
    <lineage>
        <taxon>Bacteria</taxon>
        <taxon>Pseudomonadati</taxon>
        <taxon>Bacteroidota</taxon>
        <taxon>Cytophagia</taxon>
        <taxon>Cytophagales</taxon>
        <taxon>Hymenobacteraceae</taxon>
        <taxon>Adhaeribacter</taxon>
    </lineage>
</organism>
<evidence type="ECO:0000313" key="3">
    <source>
        <dbReference type="Proteomes" id="UP000326570"/>
    </source>
</evidence>
<feature type="chain" id="PRO_5025072065" description="Lipoprotein" evidence="1">
    <location>
        <begin position="28"/>
        <end position="114"/>
    </location>
</feature>
<keyword evidence="3" id="KW-1185">Reference proteome</keyword>
<comment type="caution">
    <text evidence="2">The sequence shown here is derived from an EMBL/GenBank/DDBJ whole genome shotgun (WGS) entry which is preliminary data.</text>
</comment>
<dbReference type="AlphaFoldDB" id="A0A5N1IW93"/>
<feature type="signal peptide" evidence="1">
    <location>
        <begin position="1"/>
        <end position="27"/>
    </location>
</feature>
<evidence type="ECO:0000313" key="2">
    <source>
        <dbReference type="EMBL" id="KAA9338785.1"/>
    </source>
</evidence>